<dbReference type="Proteomes" id="UP000199643">
    <property type="component" value="Unassembled WGS sequence"/>
</dbReference>
<reference evidence="2" key="1">
    <citation type="submission" date="2016-10" db="EMBL/GenBank/DDBJ databases">
        <authorList>
            <person name="Varghese N."/>
            <person name="Submissions S."/>
        </authorList>
    </citation>
    <scope>NUCLEOTIDE SEQUENCE [LARGE SCALE GENOMIC DNA]</scope>
    <source>
        <strain evidence="2">DSM 17933</strain>
    </source>
</reference>
<evidence type="ECO:0000313" key="2">
    <source>
        <dbReference type="Proteomes" id="UP000199643"/>
    </source>
</evidence>
<keyword evidence="2" id="KW-1185">Reference proteome</keyword>
<sequence length="46" mass="5459">MHEVNNKKEILATKEDISNMQKNLCSSVNSIFSNYWISNRDCKFYD</sequence>
<dbReference type="STRING" id="405671.SAMN05421827_11662"/>
<evidence type="ECO:0000313" key="1">
    <source>
        <dbReference type="EMBL" id="SDH08516.1"/>
    </source>
</evidence>
<gene>
    <name evidence="1" type="ORF">SAMN05421827_11662</name>
</gene>
<dbReference type="EMBL" id="FNCH01000016">
    <property type="protein sequence ID" value="SDH08516.1"/>
    <property type="molecule type" value="Genomic_DNA"/>
</dbReference>
<dbReference type="AlphaFoldDB" id="A0A1G7ZIY2"/>
<proteinExistence type="predicted"/>
<organism evidence="1 2">
    <name type="scientific">Pedobacter terrae</name>
    <dbReference type="NCBI Taxonomy" id="405671"/>
    <lineage>
        <taxon>Bacteria</taxon>
        <taxon>Pseudomonadati</taxon>
        <taxon>Bacteroidota</taxon>
        <taxon>Sphingobacteriia</taxon>
        <taxon>Sphingobacteriales</taxon>
        <taxon>Sphingobacteriaceae</taxon>
        <taxon>Pedobacter</taxon>
    </lineage>
</organism>
<protein>
    <submittedName>
        <fullName evidence="1">Uncharacterized protein</fullName>
    </submittedName>
</protein>
<name>A0A1G7ZIY2_9SPHI</name>
<accession>A0A1G7ZIY2</accession>